<organism evidence="8 9">
    <name type="scientific">Adineta steineri</name>
    <dbReference type="NCBI Taxonomy" id="433720"/>
    <lineage>
        <taxon>Eukaryota</taxon>
        <taxon>Metazoa</taxon>
        <taxon>Spiralia</taxon>
        <taxon>Gnathifera</taxon>
        <taxon>Rotifera</taxon>
        <taxon>Eurotatoria</taxon>
        <taxon>Bdelloidea</taxon>
        <taxon>Adinetida</taxon>
        <taxon>Adinetidae</taxon>
        <taxon>Adineta</taxon>
    </lineage>
</organism>
<feature type="domain" description="DEAD-box RNA helicase Q" evidence="7">
    <location>
        <begin position="23"/>
        <end position="51"/>
    </location>
</feature>
<dbReference type="GO" id="GO:0016787">
    <property type="term" value="F:hydrolase activity"/>
    <property type="evidence" value="ECO:0007669"/>
    <property type="project" value="UniProtKB-KW"/>
</dbReference>
<feature type="non-terminal residue" evidence="8">
    <location>
        <position position="89"/>
    </location>
</feature>
<dbReference type="PROSITE" id="PS51195">
    <property type="entry name" value="Q_MOTIF"/>
    <property type="match status" value="1"/>
</dbReference>
<evidence type="ECO:0000256" key="4">
    <source>
        <dbReference type="ARBA" id="ARBA00022806"/>
    </source>
</evidence>
<keyword evidence="3" id="KW-0378">Hydrolase</keyword>
<name>A0A820S7R4_9BILA</name>
<dbReference type="InterPro" id="IPR014014">
    <property type="entry name" value="RNA_helicase_DEAD_Q_motif"/>
</dbReference>
<dbReference type="Gene3D" id="3.40.50.300">
    <property type="entry name" value="P-loop containing nucleotide triphosphate hydrolases"/>
    <property type="match status" value="1"/>
</dbReference>
<dbReference type="GO" id="GO:0003724">
    <property type="term" value="F:RNA helicase activity"/>
    <property type="evidence" value="ECO:0007669"/>
    <property type="project" value="UniProtKB-EC"/>
</dbReference>
<keyword evidence="4" id="KW-0347">Helicase</keyword>
<dbReference type="SUPFAM" id="SSF52540">
    <property type="entry name" value="P-loop containing nucleoside triphosphate hydrolases"/>
    <property type="match status" value="1"/>
</dbReference>
<proteinExistence type="predicted"/>
<evidence type="ECO:0000256" key="1">
    <source>
        <dbReference type="ARBA" id="ARBA00012552"/>
    </source>
</evidence>
<dbReference type="EC" id="3.6.4.13" evidence="1"/>
<dbReference type="EMBL" id="CAJOBB010031305">
    <property type="protein sequence ID" value="CAF4449668.1"/>
    <property type="molecule type" value="Genomic_DNA"/>
</dbReference>
<dbReference type="GO" id="GO:0003676">
    <property type="term" value="F:nucleic acid binding"/>
    <property type="evidence" value="ECO:0007669"/>
    <property type="project" value="InterPro"/>
</dbReference>
<dbReference type="InterPro" id="IPR027417">
    <property type="entry name" value="P-loop_NTPase"/>
</dbReference>
<comment type="caution">
    <text evidence="8">The sequence shown here is derived from an EMBL/GenBank/DDBJ whole genome shotgun (WGS) entry which is preliminary data.</text>
</comment>
<evidence type="ECO:0000256" key="3">
    <source>
        <dbReference type="ARBA" id="ARBA00022801"/>
    </source>
</evidence>
<dbReference type="InterPro" id="IPR011545">
    <property type="entry name" value="DEAD/DEAH_box_helicase_dom"/>
</dbReference>
<evidence type="ECO:0000256" key="5">
    <source>
        <dbReference type="ARBA" id="ARBA00022840"/>
    </source>
</evidence>
<dbReference type="Proteomes" id="UP000663868">
    <property type="component" value="Unassembled WGS sequence"/>
</dbReference>
<evidence type="ECO:0000313" key="8">
    <source>
        <dbReference type="EMBL" id="CAF4449668.1"/>
    </source>
</evidence>
<reference evidence="8" key="1">
    <citation type="submission" date="2021-02" db="EMBL/GenBank/DDBJ databases">
        <authorList>
            <person name="Nowell W R."/>
        </authorList>
    </citation>
    <scope>NUCLEOTIDE SEQUENCE</scope>
</reference>
<evidence type="ECO:0000256" key="6">
    <source>
        <dbReference type="PROSITE-ProRule" id="PRU00552"/>
    </source>
</evidence>
<dbReference type="PANTHER" id="PTHR47958">
    <property type="entry name" value="ATP-DEPENDENT RNA HELICASE DBP3"/>
    <property type="match status" value="1"/>
</dbReference>
<evidence type="ECO:0000256" key="2">
    <source>
        <dbReference type="ARBA" id="ARBA00022741"/>
    </source>
</evidence>
<evidence type="ECO:0000313" key="9">
    <source>
        <dbReference type="Proteomes" id="UP000663868"/>
    </source>
</evidence>
<dbReference type="AlphaFoldDB" id="A0A820S7R4"/>
<protein>
    <recommendedName>
        <fullName evidence="1">RNA helicase</fullName>
        <ecNumber evidence="1">3.6.4.13</ecNumber>
    </recommendedName>
</protein>
<keyword evidence="2" id="KW-0547">Nucleotide-binding</keyword>
<feature type="short sequence motif" description="Q motif" evidence="6">
    <location>
        <begin position="23"/>
        <end position="51"/>
    </location>
</feature>
<accession>A0A820S7R4</accession>
<dbReference type="Pfam" id="PF00270">
    <property type="entry name" value="DEAD"/>
    <property type="match status" value="1"/>
</dbReference>
<sequence>VAAYREELDGIKINGKKCPRPIKTWSQCITSDKILQILRKADYEKPTAIQAQALPIILSGRNMIGIAKTGSGKTLAFVLPIFRHIKDQP</sequence>
<keyword evidence="5" id="KW-0067">ATP-binding</keyword>
<dbReference type="GO" id="GO:0005524">
    <property type="term" value="F:ATP binding"/>
    <property type="evidence" value="ECO:0007669"/>
    <property type="project" value="UniProtKB-KW"/>
</dbReference>
<feature type="non-terminal residue" evidence="8">
    <location>
        <position position="1"/>
    </location>
</feature>
<evidence type="ECO:0000259" key="7">
    <source>
        <dbReference type="PROSITE" id="PS51195"/>
    </source>
</evidence>
<gene>
    <name evidence="8" type="ORF">KXQ929_LOCUS53876</name>
</gene>